<dbReference type="EMBL" id="LAZR01036671">
    <property type="protein sequence ID" value="KKL24237.1"/>
    <property type="molecule type" value="Genomic_DNA"/>
</dbReference>
<reference evidence="1" key="1">
    <citation type="journal article" date="2015" name="Nature">
        <title>Complex archaea that bridge the gap between prokaryotes and eukaryotes.</title>
        <authorList>
            <person name="Spang A."/>
            <person name="Saw J.H."/>
            <person name="Jorgensen S.L."/>
            <person name="Zaremba-Niedzwiedzka K."/>
            <person name="Martijn J."/>
            <person name="Lind A.E."/>
            <person name="van Eijk R."/>
            <person name="Schleper C."/>
            <person name="Guy L."/>
            <person name="Ettema T.J."/>
        </authorList>
    </citation>
    <scope>NUCLEOTIDE SEQUENCE</scope>
</reference>
<proteinExistence type="predicted"/>
<organism evidence="1">
    <name type="scientific">marine sediment metagenome</name>
    <dbReference type="NCBI Taxonomy" id="412755"/>
    <lineage>
        <taxon>unclassified sequences</taxon>
        <taxon>metagenomes</taxon>
        <taxon>ecological metagenomes</taxon>
    </lineage>
</organism>
<accession>A0A0F9CCY2</accession>
<comment type="caution">
    <text evidence="1">The sequence shown here is derived from an EMBL/GenBank/DDBJ whole genome shotgun (WGS) entry which is preliminary data.</text>
</comment>
<gene>
    <name evidence="1" type="ORF">LCGC14_2417380</name>
</gene>
<protein>
    <submittedName>
        <fullName evidence="1">Uncharacterized protein</fullName>
    </submittedName>
</protein>
<name>A0A0F9CCY2_9ZZZZ</name>
<dbReference type="AlphaFoldDB" id="A0A0F9CCY2"/>
<evidence type="ECO:0000313" key="1">
    <source>
        <dbReference type="EMBL" id="KKL24237.1"/>
    </source>
</evidence>
<feature type="non-terminal residue" evidence="1">
    <location>
        <position position="1"/>
    </location>
</feature>
<sequence length="88" mass="10084">GHIVSPPGEVCEVCIAGEMSKEFERVNKIYNKIREMRDAQCEIINSNQYNNKQEKDILCGSIVAFHECMELLQAQYMTLGKSENDQSR</sequence>